<feature type="compositionally biased region" description="Gly residues" evidence="1">
    <location>
        <begin position="138"/>
        <end position="148"/>
    </location>
</feature>
<name>A0A2K3Q9S3_9HYPO</name>
<evidence type="ECO:0000313" key="3">
    <source>
        <dbReference type="Proteomes" id="UP000236621"/>
    </source>
</evidence>
<reference evidence="2 3" key="1">
    <citation type="submission" date="2017-08" db="EMBL/GenBank/DDBJ databases">
        <title>Harnessing the power of phylogenomics to disentangle the directionality and signatures of interkingdom host jumping in the parasitic fungal genus Tolypocladium.</title>
        <authorList>
            <person name="Quandt C.A."/>
            <person name="Patterson W."/>
            <person name="Spatafora J.W."/>
        </authorList>
    </citation>
    <scope>NUCLEOTIDE SEQUENCE [LARGE SCALE GENOMIC DNA]</scope>
    <source>
        <strain evidence="2 3">CBS 113982</strain>
    </source>
</reference>
<protein>
    <submittedName>
        <fullName evidence="2">2-hydroxyacid dehydrogenase</fullName>
    </submittedName>
</protein>
<dbReference type="Proteomes" id="UP000236621">
    <property type="component" value="Unassembled WGS sequence"/>
</dbReference>
<proteinExistence type="predicted"/>
<dbReference type="STRING" id="45235.A0A2K3Q9S3"/>
<feature type="region of interest" description="Disordered" evidence="1">
    <location>
        <begin position="122"/>
        <end position="148"/>
    </location>
</feature>
<gene>
    <name evidence="2" type="ORF">TCAP_05767</name>
</gene>
<keyword evidence="3" id="KW-1185">Reference proteome</keyword>
<accession>A0A2K3Q9S3</accession>
<dbReference type="OrthoDB" id="9991913at2759"/>
<sequence>MSSSRVPRRPRVVAMGSRAYRIDDCVAEYEKDFDFAVLNAENREEALHKLPVMVQQHGPIGALIIRVGTAEFEPFDEALLRPLLPACHHRVRLGRLRQVRRHLDDWRRHLVLQHTRRRRRGHRRLGHVPLPGEYTGVLSGGEAGGAGE</sequence>
<organism evidence="2 3">
    <name type="scientific">Tolypocladium capitatum</name>
    <dbReference type="NCBI Taxonomy" id="45235"/>
    <lineage>
        <taxon>Eukaryota</taxon>
        <taxon>Fungi</taxon>
        <taxon>Dikarya</taxon>
        <taxon>Ascomycota</taxon>
        <taxon>Pezizomycotina</taxon>
        <taxon>Sordariomycetes</taxon>
        <taxon>Hypocreomycetidae</taxon>
        <taxon>Hypocreales</taxon>
        <taxon>Ophiocordycipitaceae</taxon>
        <taxon>Tolypocladium</taxon>
    </lineage>
</organism>
<evidence type="ECO:0000313" key="2">
    <source>
        <dbReference type="EMBL" id="PNY24302.1"/>
    </source>
</evidence>
<dbReference type="EMBL" id="NRSZ01000919">
    <property type="protein sequence ID" value="PNY24302.1"/>
    <property type="molecule type" value="Genomic_DNA"/>
</dbReference>
<dbReference type="AlphaFoldDB" id="A0A2K3Q9S3"/>
<evidence type="ECO:0000256" key="1">
    <source>
        <dbReference type="SAM" id="MobiDB-lite"/>
    </source>
</evidence>
<comment type="caution">
    <text evidence="2">The sequence shown here is derived from an EMBL/GenBank/DDBJ whole genome shotgun (WGS) entry which is preliminary data.</text>
</comment>